<feature type="signal peptide" evidence="2">
    <location>
        <begin position="1"/>
        <end position="21"/>
    </location>
</feature>
<dbReference type="GO" id="GO:0008233">
    <property type="term" value="F:peptidase activity"/>
    <property type="evidence" value="ECO:0007669"/>
    <property type="project" value="InterPro"/>
</dbReference>
<dbReference type="Gene3D" id="3.40.50.1460">
    <property type="match status" value="1"/>
</dbReference>
<accession>A0A6I6MGK8</accession>
<gene>
    <name evidence="3" type="ORF">DSM104635_00639</name>
</gene>
<dbReference type="InterPro" id="IPR001096">
    <property type="entry name" value="Peptidase_C13"/>
</dbReference>
<reference evidence="4" key="1">
    <citation type="submission" date="2019-12" db="EMBL/GenBank/DDBJ databases">
        <title>Complete genome of Terracaulis silvestris 0127_4.</title>
        <authorList>
            <person name="Vieira S."/>
            <person name="Riedel T."/>
            <person name="Sproer C."/>
            <person name="Pascual J."/>
            <person name="Boedeker C."/>
            <person name="Overmann J."/>
        </authorList>
    </citation>
    <scope>NUCLEOTIDE SEQUENCE [LARGE SCALE GENOMIC DNA]</scope>
    <source>
        <strain evidence="4">0127_4</strain>
    </source>
</reference>
<evidence type="ECO:0000313" key="4">
    <source>
        <dbReference type="Proteomes" id="UP000431269"/>
    </source>
</evidence>
<keyword evidence="4" id="KW-1185">Reference proteome</keyword>
<evidence type="ECO:0000256" key="2">
    <source>
        <dbReference type="SAM" id="SignalP"/>
    </source>
</evidence>
<feature type="chain" id="PRO_5026079078" evidence="2">
    <location>
        <begin position="22"/>
        <end position="293"/>
    </location>
</feature>
<dbReference type="Proteomes" id="UP000431269">
    <property type="component" value="Chromosome"/>
</dbReference>
<evidence type="ECO:0000313" key="3">
    <source>
        <dbReference type="EMBL" id="QGZ93825.1"/>
    </source>
</evidence>
<name>A0A6I6MGK8_9CAUL</name>
<keyword evidence="2" id="KW-0732">Signal</keyword>
<dbReference type="AlphaFoldDB" id="A0A6I6MGK8"/>
<dbReference type="KEGG" id="tsv:DSM104635_00639"/>
<dbReference type="Pfam" id="PF01650">
    <property type="entry name" value="Peptidase_C13"/>
    <property type="match status" value="1"/>
</dbReference>
<dbReference type="GO" id="GO:0006508">
    <property type="term" value="P:proteolysis"/>
    <property type="evidence" value="ECO:0007669"/>
    <property type="project" value="InterPro"/>
</dbReference>
<protein>
    <submittedName>
        <fullName evidence="3">Peptidase C13 family protein</fullName>
    </submittedName>
</protein>
<dbReference type="RefSeq" id="WP_158764814.1">
    <property type="nucleotide sequence ID" value="NZ_CP047045.1"/>
</dbReference>
<sequence length="293" mass="31583">MRRAWIGVALAWALIAGPSGAQQAGQQRDPFNGQFGAWEIASPPRQAAHLAKLMGDALEGLAPQRPGQLDVYLITASLWGDPVFEREATQAEAILRNHFDADGRSIILSAGGQGERRYPAATPDSIAAAIGQVGATIDPNEDLVVVFITSHGAPDGTAVIRETNRLNAGLRPAHMRDMLSQAGIRNRVVIVSACFSGAFIAPLMDENTIVLTAAAPNRTSFGCQPSRDWTFFGDAYFNHAVRGGASLVPAFDEAKVLIERWEREQNLTPPSNPQRHVGSRAADMVRQAERNAR</sequence>
<evidence type="ECO:0000256" key="1">
    <source>
        <dbReference type="SAM" id="MobiDB-lite"/>
    </source>
</evidence>
<organism evidence="3 4">
    <name type="scientific">Terricaulis silvestris</name>
    <dbReference type="NCBI Taxonomy" id="2686094"/>
    <lineage>
        <taxon>Bacteria</taxon>
        <taxon>Pseudomonadati</taxon>
        <taxon>Pseudomonadota</taxon>
        <taxon>Alphaproteobacteria</taxon>
        <taxon>Caulobacterales</taxon>
        <taxon>Caulobacteraceae</taxon>
        <taxon>Terricaulis</taxon>
    </lineage>
</organism>
<dbReference type="EMBL" id="CP047045">
    <property type="protein sequence ID" value="QGZ93825.1"/>
    <property type="molecule type" value="Genomic_DNA"/>
</dbReference>
<feature type="region of interest" description="Disordered" evidence="1">
    <location>
        <begin position="264"/>
        <end position="293"/>
    </location>
</feature>
<proteinExistence type="predicted"/>